<dbReference type="InterPro" id="IPR001119">
    <property type="entry name" value="SLH_dom"/>
</dbReference>
<dbReference type="Pfam" id="PF00395">
    <property type="entry name" value="SLH"/>
    <property type="match status" value="3"/>
</dbReference>
<dbReference type="Proteomes" id="UP000502248">
    <property type="component" value="Chromosome"/>
</dbReference>
<evidence type="ECO:0000313" key="3">
    <source>
        <dbReference type="EMBL" id="QJD86295.1"/>
    </source>
</evidence>
<dbReference type="SUPFAM" id="SSF89372">
    <property type="entry name" value="Fucose-specific lectin"/>
    <property type="match status" value="1"/>
</dbReference>
<dbReference type="Pfam" id="PF13205">
    <property type="entry name" value="Big_5"/>
    <property type="match status" value="5"/>
</dbReference>
<feature type="domain" description="SLH" evidence="2">
    <location>
        <begin position="1297"/>
        <end position="1360"/>
    </location>
</feature>
<dbReference type="InterPro" id="IPR051465">
    <property type="entry name" value="Cell_Envelope_Struct_Comp"/>
</dbReference>
<dbReference type="EMBL" id="CP051680">
    <property type="protein sequence ID" value="QJD86295.1"/>
    <property type="molecule type" value="Genomic_DNA"/>
</dbReference>
<dbReference type="RefSeq" id="WP_169282544.1">
    <property type="nucleotide sequence ID" value="NZ_CP051680.1"/>
</dbReference>
<evidence type="ECO:0000313" key="4">
    <source>
        <dbReference type="Proteomes" id="UP000502248"/>
    </source>
</evidence>
<organism evidence="3 4">
    <name type="scientific">Cohnella herbarum</name>
    <dbReference type="NCBI Taxonomy" id="2728023"/>
    <lineage>
        <taxon>Bacteria</taxon>
        <taxon>Bacillati</taxon>
        <taxon>Bacillota</taxon>
        <taxon>Bacilli</taxon>
        <taxon>Bacillales</taxon>
        <taxon>Paenibacillaceae</taxon>
        <taxon>Cohnella</taxon>
    </lineage>
</organism>
<dbReference type="PANTHER" id="PTHR43308">
    <property type="entry name" value="OUTER MEMBRANE PROTEIN ALPHA-RELATED"/>
    <property type="match status" value="1"/>
</dbReference>
<sequence>MIIRSWKQAKLTVLAVLIALQAMLALGVERADAAGFRWQVIGEETRSGPGGFGGFEDYEPELLAQGNSLFVSYGTFPTVKRWDGSGWHGVGEPKFVIAPTSKTSFQGAPDGTLYFGYWDQINNQRPKAMTYEAGENWTTLGGAEAAAVRSDWPSIAVDSAKNVYMSYLNVDDGNKMYVSKIPDGGNGWSVEGGPVSEGAAWFGDISIGADNRPYVVYADAANNYLPSVRFYNGTAWEYVGGNRSIAEVSSNLPQIVAAQNGKLYVVYLSGNEIAAKVYVEQFDGTSWNTIGSWNADESNRPALALDINSNPYLAYSDADNGDKVTVRYYDGDTWDTIGPTGFSSGRPNGLSIAVDADDSLYIAYNDMDDGNKLKVMGYLWDEIEPTVQSFSPAIGATNAAHNASLTMTFTEEVAVDGTDVAGLYRTASDMLVESFDAADATVNGRSVTFQPSEPLEDGVSYYVVVEADGIQDLAGNGFAGLQRTDWYFTVEDTLDPALESLNPANGSSGASVHVKPSLTFSESVTLEFGKTIVIRNVSDQSVVESFDTSSSTRLKAQGKTIVIEPSEPLAYETEYQIDIPEGTIRDWSGKLFGAIVGTQWRFTTGAEPDTRQPSVSEVAPANGATSVPVDSALTMKFDEPVKAGIGNILIVNRDALEIVDTISILETSKVSFNADTVTIQPSRSLDFGTKYGISVMPGVITDLAGNAFAGIMPMGWTFTTVLPDTVAPTLTASSPTNGQANVAANAPLRIAFDENVTAVAGKEIFITDADTGNRFATIYANNIEAVTVAGSDVTIKPFDDFEFGKTYYVEIEDGAFVDAAGNPYAGLTGISEWRFTIGAAPDVVGPSAISLSPADGTVGVELNSELAVTFNEPVQPAAGGTITLVKVAGAQPVESFPATDTAKVTVNGATVRIHPSSPLAYSTEYALLFSAGAFQDLAGNGITGLNAMGDWTFTTKIRPAPIGGGGGGSSEQTLFGQVKSDGTDGVMAEFVVRRTADPSGRFLDSATFTTDWIQSVLKKLEDKGVKRVTLSWPTNNGGADLADLKMSKEAVQALAIAGVALNLETKFVQAAISNETFQGSAKEVSFHMESLQDSAARDALVKRASASNGAVALFGTPVKMETTAQGHSIEFTLPIGADETKKASGEEMGIYLEYNDGTTELVSGKLGSQGVKFSASKPGTFALVQVKGWKEEAKPQPKAPSMAYMNGFDNGTFRPEAELTRAEIATIVSRVVQRPIVRESVAFADMTSPYWAGPAIDKAVSMGVMRGSPDGKFYPDKTITRGEIAVIVAQLIEGDIGMGTTFKDTNGHWAQKAIDTVSAARIMKGFTDGTFRPGQPLHRAEAVVIINRLLGIAPAVRSEPRWSDVPASHWAFGDIQAASK</sequence>
<dbReference type="PROSITE" id="PS51272">
    <property type="entry name" value="SLH"/>
    <property type="match status" value="3"/>
</dbReference>
<protein>
    <recommendedName>
        <fullName evidence="2">SLH domain-containing protein</fullName>
    </recommendedName>
</protein>
<dbReference type="InterPro" id="IPR032812">
    <property type="entry name" value="SbsA_Ig"/>
</dbReference>
<feature type="domain" description="SLH" evidence="2">
    <location>
        <begin position="1239"/>
        <end position="1296"/>
    </location>
</feature>
<name>A0A7Z2VNX2_9BACL</name>
<dbReference type="KEGG" id="cheb:HH215_26080"/>
<evidence type="ECO:0000259" key="2">
    <source>
        <dbReference type="PROSITE" id="PS51272"/>
    </source>
</evidence>
<proteinExistence type="predicted"/>
<feature type="domain" description="SLH" evidence="2">
    <location>
        <begin position="1177"/>
        <end position="1238"/>
    </location>
</feature>
<evidence type="ECO:0000256" key="1">
    <source>
        <dbReference type="ARBA" id="ARBA00022729"/>
    </source>
</evidence>
<reference evidence="3 4" key="1">
    <citation type="submission" date="2020-04" db="EMBL/GenBank/DDBJ databases">
        <title>Genome sequencing of novel species.</title>
        <authorList>
            <person name="Heo J."/>
            <person name="Kim S.-J."/>
            <person name="Kim J.-S."/>
            <person name="Hong S.-B."/>
            <person name="Kwon S.-W."/>
        </authorList>
    </citation>
    <scope>NUCLEOTIDE SEQUENCE [LARGE SCALE GENOMIC DNA]</scope>
    <source>
        <strain evidence="3 4">MFER-1</strain>
    </source>
</reference>
<keyword evidence="1" id="KW-0732">Signal</keyword>
<dbReference type="InterPro" id="IPR014755">
    <property type="entry name" value="Cu-Rt/internalin_Ig-like"/>
</dbReference>
<dbReference type="Gene3D" id="2.60.40.1220">
    <property type="match status" value="3"/>
</dbReference>
<gene>
    <name evidence="3" type="ORF">HH215_26080</name>
</gene>
<keyword evidence="4" id="KW-1185">Reference proteome</keyword>
<accession>A0A7Z2VNX2</accession>